<sequence length="156" mass="17526">MKTLCLEKVVKEIFGEQDMLVLHLVVLEMGFADRELHPLEGSGGVPGIEIIQLYKDDVMMEIGTKGAQNCSTLEAINGYCLMRIHRVMIRSALWWWWLNHGEHKIRVDADNWSFVVEANFGMQRSGKNVVKLKVGEMSSEGSNTHGRVLIGVTISA</sequence>
<reference evidence="1" key="1">
    <citation type="submission" date="2019-12" db="EMBL/GenBank/DDBJ databases">
        <title>Genome sequencing and annotation of Brassica cretica.</title>
        <authorList>
            <person name="Studholme D.J."/>
            <person name="Sarris P.F."/>
        </authorList>
    </citation>
    <scope>NUCLEOTIDE SEQUENCE</scope>
    <source>
        <strain evidence="1">PFS-102/07</strain>
        <tissue evidence="1">Leaf</tissue>
    </source>
</reference>
<accession>A0A8S9GLK7</accession>
<proteinExistence type="predicted"/>
<protein>
    <submittedName>
        <fullName evidence="1">Uncharacterized protein</fullName>
    </submittedName>
</protein>
<organism evidence="1">
    <name type="scientific">Brassica cretica</name>
    <name type="common">Mustard</name>
    <dbReference type="NCBI Taxonomy" id="69181"/>
    <lineage>
        <taxon>Eukaryota</taxon>
        <taxon>Viridiplantae</taxon>
        <taxon>Streptophyta</taxon>
        <taxon>Embryophyta</taxon>
        <taxon>Tracheophyta</taxon>
        <taxon>Spermatophyta</taxon>
        <taxon>Magnoliopsida</taxon>
        <taxon>eudicotyledons</taxon>
        <taxon>Gunneridae</taxon>
        <taxon>Pentapetalae</taxon>
        <taxon>rosids</taxon>
        <taxon>malvids</taxon>
        <taxon>Brassicales</taxon>
        <taxon>Brassicaceae</taxon>
        <taxon>Brassiceae</taxon>
        <taxon>Brassica</taxon>
    </lineage>
</organism>
<comment type="caution">
    <text evidence="1">The sequence shown here is derived from an EMBL/GenBank/DDBJ whole genome shotgun (WGS) entry which is preliminary data.</text>
</comment>
<dbReference type="EMBL" id="QGKY02001925">
    <property type="protein sequence ID" value="KAF2545178.1"/>
    <property type="molecule type" value="Genomic_DNA"/>
</dbReference>
<gene>
    <name evidence="1" type="ORF">F2Q70_00023201</name>
</gene>
<evidence type="ECO:0000313" key="1">
    <source>
        <dbReference type="EMBL" id="KAF2545178.1"/>
    </source>
</evidence>
<name>A0A8S9GLK7_BRACR</name>
<dbReference type="AlphaFoldDB" id="A0A8S9GLK7"/>